<keyword evidence="6 13" id="KW-0560">Oxidoreductase</keyword>
<accession>A0A160PI20</accession>
<evidence type="ECO:0000256" key="12">
    <source>
        <dbReference type="ARBA" id="ARBA00049396"/>
    </source>
</evidence>
<dbReference type="EMBL" id="AP014809">
    <property type="protein sequence ID" value="BAU91270.1"/>
    <property type="molecule type" value="Genomic_DNA"/>
</dbReference>
<gene>
    <name evidence="13 16" type="primary">dapB</name>
    <name evidence="16" type="ORF">MPPM_2665</name>
</gene>
<feature type="binding site" evidence="13">
    <location>
        <begin position="121"/>
        <end position="124"/>
    </location>
    <ligand>
        <name>NAD(+)</name>
        <dbReference type="ChEBI" id="CHEBI:57540"/>
    </ligand>
</feature>
<comment type="caution">
    <text evidence="13">Was originally thought to be a dihydrodipicolinate reductase (DHDPR), catalyzing the conversion of dihydrodipicolinate to tetrahydrodipicolinate. However, it was shown in E.coli that the substrate of the enzymatic reaction is not dihydrodipicolinate (DHDP) but in fact (2S,4S)-4-hydroxy-2,3,4,5-tetrahydrodipicolinic acid (HTPA), the product released by the DapA-catalyzed reaction.</text>
</comment>
<dbReference type="PANTHER" id="PTHR20836:SF0">
    <property type="entry name" value="4-HYDROXY-TETRAHYDRODIPICOLINATE REDUCTASE 1, CHLOROPLASTIC-RELATED"/>
    <property type="match status" value="1"/>
</dbReference>
<comment type="pathway">
    <text evidence="9 13">Amino-acid biosynthesis; L-lysine biosynthesis via DAP pathway; (S)-tetrahydrodipicolinate from L-aspartate: step 4/4.</text>
</comment>
<dbReference type="OrthoDB" id="9790352at2"/>
<dbReference type="InterPro" id="IPR036291">
    <property type="entry name" value="NAD(P)-bd_dom_sf"/>
</dbReference>
<feature type="binding site" evidence="13">
    <location>
        <begin position="7"/>
        <end position="12"/>
    </location>
    <ligand>
        <name>NAD(+)</name>
        <dbReference type="ChEBI" id="CHEBI:57540"/>
    </ligand>
</feature>
<dbReference type="InterPro" id="IPR023940">
    <property type="entry name" value="DHDPR_bac"/>
</dbReference>
<name>A0A160PI20_9HYPH</name>
<comment type="caution">
    <text evidence="13">Lacks conserved residue(s) required for the propagation of feature annotation.</text>
</comment>
<evidence type="ECO:0000256" key="13">
    <source>
        <dbReference type="HAMAP-Rule" id="MF_00102"/>
    </source>
</evidence>
<evidence type="ECO:0000313" key="17">
    <source>
        <dbReference type="Proteomes" id="UP000218288"/>
    </source>
</evidence>
<dbReference type="InterPro" id="IPR000846">
    <property type="entry name" value="DapB_N"/>
</dbReference>
<proteinExistence type="inferred from homology"/>
<evidence type="ECO:0000256" key="5">
    <source>
        <dbReference type="ARBA" id="ARBA00022915"/>
    </source>
</evidence>
<dbReference type="GO" id="GO:0050661">
    <property type="term" value="F:NADP binding"/>
    <property type="evidence" value="ECO:0007669"/>
    <property type="project" value="UniProtKB-UniRule"/>
</dbReference>
<comment type="similarity">
    <text evidence="1 13">Belongs to the DapB family.</text>
</comment>
<dbReference type="EC" id="1.17.1.8" evidence="10 13"/>
<dbReference type="GO" id="GO:0005829">
    <property type="term" value="C:cytosol"/>
    <property type="evidence" value="ECO:0007669"/>
    <property type="project" value="TreeGrafter"/>
</dbReference>
<dbReference type="PROSITE" id="PS01298">
    <property type="entry name" value="DAPB"/>
    <property type="match status" value="1"/>
</dbReference>
<protein>
    <recommendedName>
        <fullName evidence="10 13">4-hydroxy-tetrahydrodipicolinate reductase</fullName>
        <shortName evidence="13">HTPA reductase</shortName>
        <ecNumber evidence="10 13">1.17.1.8</ecNumber>
    </recommendedName>
</protein>
<evidence type="ECO:0000256" key="7">
    <source>
        <dbReference type="ARBA" id="ARBA00023027"/>
    </source>
</evidence>
<dbReference type="SUPFAM" id="SSF55347">
    <property type="entry name" value="Glyceraldehyde-3-phosphate dehydrogenase-like, C-terminal domain"/>
    <property type="match status" value="1"/>
</dbReference>
<comment type="catalytic activity">
    <reaction evidence="12 13">
        <text>(S)-2,3,4,5-tetrahydrodipicolinate + NAD(+) + H2O = (2S,4S)-4-hydroxy-2,3,4,5-tetrahydrodipicolinate + NADH + H(+)</text>
        <dbReference type="Rhea" id="RHEA:35323"/>
        <dbReference type="ChEBI" id="CHEBI:15377"/>
        <dbReference type="ChEBI" id="CHEBI:15378"/>
        <dbReference type="ChEBI" id="CHEBI:16845"/>
        <dbReference type="ChEBI" id="CHEBI:57540"/>
        <dbReference type="ChEBI" id="CHEBI:57945"/>
        <dbReference type="ChEBI" id="CHEBI:67139"/>
        <dbReference type="EC" id="1.17.1.8"/>
    </reaction>
</comment>
<dbReference type="PIRSF" id="PIRSF000161">
    <property type="entry name" value="DHPR"/>
    <property type="match status" value="1"/>
</dbReference>
<dbReference type="GO" id="GO:0008839">
    <property type="term" value="F:4-hydroxy-tetrahydrodipicolinate reductase"/>
    <property type="evidence" value="ECO:0007669"/>
    <property type="project" value="UniProtKB-UniRule"/>
</dbReference>
<dbReference type="GO" id="GO:0051287">
    <property type="term" value="F:NAD binding"/>
    <property type="evidence" value="ECO:0007669"/>
    <property type="project" value="UniProtKB-UniRule"/>
</dbReference>
<evidence type="ECO:0000259" key="14">
    <source>
        <dbReference type="Pfam" id="PF01113"/>
    </source>
</evidence>
<dbReference type="GO" id="GO:0019877">
    <property type="term" value="P:diaminopimelate biosynthetic process"/>
    <property type="evidence" value="ECO:0007669"/>
    <property type="project" value="UniProtKB-UniRule"/>
</dbReference>
<evidence type="ECO:0000256" key="2">
    <source>
        <dbReference type="ARBA" id="ARBA00022490"/>
    </source>
</evidence>
<keyword evidence="7 13" id="KW-0520">NAD</keyword>
<feature type="binding site" evidence="13">
    <location>
        <position position="155"/>
    </location>
    <ligand>
        <name>(S)-2,3,4,5-tetrahydrodipicolinate</name>
        <dbReference type="ChEBI" id="CHEBI:16845"/>
    </ligand>
</feature>
<dbReference type="FunFam" id="3.30.360.10:FF:000004">
    <property type="entry name" value="4-hydroxy-tetrahydrodipicolinate reductase"/>
    <property type="match status" value="1"/>
</dbReference>
<comment type="function">
    <text evidence="13">Catalyzes the conversion of 4-hydroxy-tetrahydrodipicolinate (HTPA) to tetrahydrodipicolinate.</text>
</comment>
<dbReference type="UniPathway" id="UPA00034">
    <property type="reaction ID" value="UER00018"/>
</dbReference>
<dbReference type="Gene3D" id="3.40.50.720">
    <property type="entry name" value="NAD(P)-binding Rossmann-like Domain"/>
    <property type="match status" value="1"/>
</dbReference>
<dbReference type="Proteomes" id="UP000218288">
    <property type="component" value="Chromosome"/>
</dbReference>
<feature type="domain" description="Dihydrodipicolinate reductase C-terminal" evidence="15">
    <location>
        <begin position="127"/>
        <end position="263"/>
    </location>
</feature>
<dbReference type="NCBIfam" id="TIGR00036">
    <property type="entry name" value="dapB"/>
    <property type="match status" value="1"/>
</dbReference>
<comment type="subunit">
    <text evidence="13">Homotetramer.</text>
</comment>
<sequence length="267" mass="27842">MKLVVVGAEGRMGRMLIRAVAEAKGCTLHGAVERPGSPALGQDAGRLAGIGDLGVTVSDDPLSLFVAADGVLDFTAPAATVAFTELAAQARIVHVVGTTGLSPDDLKRLEAASYHARIVRSGNMSLGVNLLAGLVRKVAATLGEEFDIEVLEMHHRMKVDAPSGTALLLGEAAAEGRGVRLTETRVSTRDGHTGARRPGDIGFATLRGGSVVGDHSVIFAGPSERITLSHHAEDRAIFARGAVRAAQWAFDKPPGLYGMDDVLGLRD</sequence>
<evidence type="ECO:0000256" key="6">
    <source>
        <dbReference type="ARBA" id="ARBA00023002"/>
    </source>
</evidence>
<dbReference type="GO" id="GO:0009089">
    <property type="term" value="P:lysine biosynthetic process via diaminopimelate"/>
    <property type="evidence" value="ECO:0007669"/>
    <property type="project" value="UniProtKB-UniRule"/>
</dbReference>
<dbReference type="GO" id="GO:0016726">
    <property type="term" value="F:oxidoreductase activity, acting on CH or CH2 groups, NAD or NADP as acceptor"/>
    <property type="evidence" value="ECO:0007669"/>
    <property type="project" value="UniProtKB-UniRule"/>
</dbReference>
<feature type="binding site" evidence="13">
    <location>
        <begin position="164"/>
        <end position="165"/>
    </location>
    <ligand>
        <name>(S)-2,3,4,5-tetrahydrodipicolinate</name>
        <dbReference type="ChEBI" id="CHEBI:16845"/>
    </ligand>
</feature>
<dbReference type="AlphaFoldDB" id="A0A160PI20"/>
<keyword evidence="5 13" id="KW-0220">Diaminopimelate biosynthesis</keyword>
<evidence type="ECO:0000256" key="4">
    <source>
        <dbReference type="ARBA" id="ARBA00022857"/>
    </source>
</evidence>
<keyword evidence="2 13" id="KW-0963">Cytoplasm</keyword>
<dbReference type="CDD" id="cd02274">
    <property type="entry name" value="DHDPR_N"/>
    <property type="match status" value="1"/>
</dbReference>
<evidence type="ECO:0000313" key="16">
    <source>
        <dbReference type="EMBL" id="BAU91270.1"/>
    </source>
</evidence>
<feature type="active site" description="Proton donor/acceptor" evidence="13">
    <location>
        <position position="154"/>
    </location>
</feature>
<comment type="catalytic activity">
    <reaction evidence="11 13">
        <text>(S)-2,3,4,5-tetrahydrodipicolinate + NADP(+) + H2O = (2S,4S)-4-hydroxy-2,3,4,5-tetrahydrodipicolinate + NADPH + H(+)</text>
        <dbReference type="Rhea" id="RHEA:35331"/>
        <dbReference type="ChEBI" id="CHEBI:15377"/>
        <dbReference type="ChEBI" id="CHEBI:15378"/>
        <dbReference type="ChEBI" id="CHEBI:16845"/>
        <dbReference type="ChEBI" id="CHEBI:57783"/>
        <dbReference type="ChEBI" id="CHEBI:58349"/>
        <dbReference type="ChEBI" id="CHEBI:67139"/>
        <dbReference type="EC" id="1.17.1.8"/>
    </reaction>
</comment>
<dbReference type="PANTHER" id="PTHR20836">
    <property type="entry name" value="DIHYDRODIPICOLINATE REDUCTASE"/>
    <property type="match status" value="1"/>
</dbReference>
<evidence type="ECO:0000256" key="11">
    <source>
        <dbReference type="ARBA" id="ARBA00049080"/>
    </source>
</evidence>
<organism evidence="16 17">
    <name type="scientific">Methylorubrum populi</name>
    <dbReference type="NCBI Taxonomy" id="223967"/>
    <lineage>
        <taxon>Bacteria</taxon>
        <taxon>Pseudomonadati</taxon>
        <taxon>Pseudomonadota</taxon>
        <taxon>Alphaproteobacteria</taxon>
        <taxon>Hyphomicrobiales</taxon>
        <taxon>Methylobacteriaceae</taxon>
        <taxon>Methylorubrum</taxon>
    </lineage>
</organism>
<feature type="domain" description="Dihydrodipicolinate reductase N-terminal" evidence="14">
    <location>
        <begin position="1"/>
        <end position="124"/>
    </location>
</feature>
<feature type="active site" description="Proton donor" evidence="13">
    <location>
        <position position="158"/>
    </location>
</feature>
<evidence type="ECO:0000256" key="9">
    <source>
        <dbReference type="ARBA" id="ARBA00037922"/>
    </source>
</evidence>
<evidence type="ECO:0000256" key="10">
    <source>
        <dbReference type="ARBA" id="ARBA00038983"/>
    </source>
</evidence>
<comment type="subcellular location">
    <subcellularLocation>
        <location evidence="13">Cytoplasm</location>
    </subcellularLocation>
</comment>
<feature type="binding site" evidence="13">
    <location>
        <begin position="97"/>
        <end position="99"/>
    </location>
    <ligand>
        <name>NAD(+)</name>
        <dbReference type="ChEBI" id="CHEBI:57540"/>
    </ligand>
</feature>
<dbReference type="SUPFAM" id="SSF51735">
    <property type="entry name" value="NAD(P)-binding Rossmann-fold domains"/>
    <property type="match status" value="1"/>
</dbReference>
<evidence type="ECO:0000259" key="15">
    <source>
        <dbReference type="Pfam" id="PF05173"/>
    </source>
</evidence>
<dbReference type="Pfam" id="PF05173">
    <property type="entry name" value="DapB_C"/>
    <property type="match status" value="1"/>
</dbReference>
<dbReference type="Pfam" id="PF01113">
    <property type="entry name" value="DapB_N"/>
    <property type="match status" value="1"/>
</dbReference>
<dbReference type="HAMAP" id="MF_00102">
    <property type="entry name" value="DapB"/>
    <property type="match status" value="1"/>
</dbReference>
<keyword evidence="3 13" id="KW-0028">Amino-acid biosynthesis</keyword>
<dbReference type="InterPro" id="IPR022664">
    <property type="entry name" value="DapB_N_CS"/>
</dbReference>
<evidence type="ECO:0000256" key="8">
    <source>
        <dbReference type="ARBA" id="ARBA00023154"/>
    </source>
</evidence>
<evidence type="ECO:0000256" key="1">
    <source>
        <dbReference type="ARBA" id="ARBA00006642"/>
    </source>
</evidence>
<dbReference type="InterPro" id="IPR022663">
    <property type="entry name" value="DapB_C"/>
</dbReference>
<reference evidence="16 17" key="1">
    <citation type="journal article" date="2016" name="Genome Announc.">
        <title>Complete Genome Sequence of Methylobacterium populi P-1M, Isolated from Pink-Pigmented Household Biofilm.</title>
        <authorList>
            <person name="Morohoshi T."/>
            <person name="Ikeda T."/>
        </authorList>
    </citation>
    <scope>NUCLEOTIDE SEQUENCE [LARGE SCALE GENOMIC DNA]</scope>
    <source>
        <strain evidence="16 17">P-1M</strain>
    </source>
</reference>
<keyword evidence="8 13" id="KW-0457">Lysine biosynthesis</keyword>
<keyword evidence="4 13" id="KW-0521">NADP</keyword>
<dbReference type="RefSeq" id="WP_096485457.1">
    <property type="nucleotide sequence ID" value="NZ_AP014809.1"/>
</dbReference>
<dbReference type="Gene3D" id="3.30.360.10">
    <property type="entry name" value="Dihydrodipicolinate Reductase, domain 2"/>
    <property type="match status" value="1"/>
</dbReference>
<evidence type="ECO:0000256" key="3">
    <source>
        <dbReference type="ARBA" id="ARBA00022605"/>
    </source>
</evidence>